<dbReference type="Proteomes" id="UP000004994">
    <property type="component" value="Chromosome 12"/>
</dbReference>
<reference evidence="2" key="2">
    <citation type="submission" date="2019-01" db="UniProtKB">
        <authorList>
            <consortium name="EnsemblPlants"/>
        </authorList>
    </citation>
    <scope>IDENTIFICATION</scope>
    <source>
        <strain evidence="2">cv. Heinz 1706</strain>
    </source>
</reference>
<evidence type="ECO:0000313" key="2">
    <source>
        <dbReference type="EnsemblPlants" id="Solyc12g016200.1.1.1"/>
    </source>
</evidence>
<feature type="region of interest" description="Disordered" evidence="1">
    <location>
        <begin position="23"/>
        <end position="56"/>
    </location>
</feature>
<dbReference type="InParanoid" id="A0A3Q7J5U4"/>
<evidence type="ECO:0000256" key="1">
    <source>
        <dbReference type="SAM" id="MobiDB-lite"/>
    </source>
</evidence>
<dbReference type="AlphaFoldDB" id="A0A3Q7J5U4"/>
<feature type="compositionally biased region" description="Polar residues" evidence="1">
    <location>
        <begin position="26"/>
        <end position="37"/>
    </location>
</feature>
<name>A0A3Q7J5U4_SOLLC</name>
<sequence length="71" mass="7976">MVGKKGWWGSRWQPTWMRLVYGCGRGNNSPRGESSGESGMDAFSGEKESSTSSEQATRLRVIVMVMRNSRF</sequence>
<protein>
    <submittedName>
        <fullName evidence="2">Uncharacterized protein</fullName>
    </submittedName>
</protein>
<dbReference type="EnsemblPlants" id="Solyc12g016200.1.1">
    <property type="protein sequence ID" value="Solyc12g016200.1.1.1"/>
    <property type="gene ID" value="Solyc12g016200.1"/>
</dbReference>
<reference evidence="2" key="1">
    <citation type="journal article" date="2012" name="Nature">
        <title>The tomato genome sequence provides insights into fleshy fruit evolution.</title>
        <authorList>
            <consortium name="Tomato Genome Consortium"/>
        </authorList>
    </citation>
    <scope>NUCLEOTIDE SEQUENCE [LARGE SCALE GENOMIC DNA]</scope>
    <source>
        <strain evidence="2">cv. Heinz 1706</strain>
    </source>
</reference>
<dbReference type="Gramene" id="Solyc12g016200.1.1">
    <property type="protein sequence ID" value="Solyc12g016200.1.1.1"/>
    <property type="gene ID" value="Solyc12g016200.1"/>
</dbReference>
<accession>A0A3Q7J5U4</accession>
<keyword evidence="3" id="KW-1185">Reference proteome</keyword>
<proteinExistence type="predicted"/>
<dbReference type="PaxDb" id="4081-Solyc12g016200.1.1"/>
<evidence type="ECO:0000313" key="3">
    <source>
        <dbReference type="Proteomes" id="UP000004994"/>
    </source>
</evidence>
<organism evidence="2">
    <name type="scientific">Solanum lycopersicum</name>
    <name type="common">Tomato</name>
    <name type="synonym">Lycopersicon esculentum</name>
    <dbReference type="NCBI Taxonomy" id="4081"/>
    <lineage>
        <taxon>Eukaryota</taxon>
        <taxon>Viridiplantae</taxon>
        <taxon>Streptophyta</taxon>
        <taxon>Embryophyta</taxon>
        <taxon>Tracheophyta</taxon>
        <taxon>Spermatophyta</taxon>
        <taxon>Magnoliopsida</taxon>
        <taxon>eudicotyledons</taxon>
        <taxon>Gunneridae</taxon>
        <taxon>Pentapetalae</taxon>
        <taxon>asterids</taxon>
        <taxon>lamiids</taxon>
        <taxon>Solanales</taxon>
        <taxon>Solanaceae</taxon>
        <taxon>Solanoideae</taxon>
        <taxon>Solaneae</taxon>
        <taxon>Solanum</taxon>
        <taxon>Solanum subgen. Lycopersicon</taxon>
    </lineage>
</organism>